<keyword evidence="1" id="KW-0472">Membrane</keyword>
<sequence length="184" mass="20586">MSDVKHKHKRTKPKLFNNYSAGSPYDGVAICFIPSTLSHFENESGKLALVEISTTATATILIKLSIQQQVVKYALHIQSAILSISGSCRKSQRYLQHFLYFVLTRIKQNDKLSLLLLSTVSLLVLFVLLLMLMLLLSLWLKPLILTVSALVVVVSMMMFVFVLMPDSDAAELAIKEKQVTGPLY</sequence>
<dbReference type="AlphaFoldDB" id="A0A1A9ZF40"/>
<dbReference type="EnsemblMetazoa" id="GPAI012677-RA">
    <property type="protein sequence ID" value="GPAI012677-PA"/>
    <property type="gene ID" value="GPAI012677"/>
</dbReference>
<dbReference type="VEuPathDB" id="VectorBase:GPAI012677"/>
<keyword evidence="1" id="KW-1133">Transmembrane helix</keyword>
<organism evidence="2 3">
    <name type="scientific">Glossina pallidipes</name>
    <name type="common">Tsetse fly</name>
    <dbReference type="NCBI Taxonomy" id="7398"/>
    <lineage>
        <taxon>Eukaryota</taxon>
        <taxon>Metazoa</taxon>
        <taxon>Ecdysozoa</taxon>
        <taxon>Arthropoda</taxon>
        <taxon>Hexapoda</taxon>
        <taxon>Insecta</taxon>
        <taxon>Pterygota</taxon>
        <taxon>Neoptera</taxon>
        <taxon>Endopterygota</taxon>
        <taxon>Diptera</taxon>
        <taxon>Brachycera</taxon>
        <taxon>Muscomorpha</taxon>
        <taxon>Hippoboscoidea</taxon>
        <taxon>Glossinidae</taxon>
        <taxon>Glossina</taxon>
    </lineage>
</organism>
<reference evidence="2" key="2">
    <citation type="submission" date="2020-05" db="UniProtKB">
        <authorList>
            <consortium name="EnsemblMetazoa"/>
        </authorList>
    </citation>
    <scope>IDENTIFICATION</scope>
    <source>
        <strain evidence="2">IAEA</strain>
    </source>
</reference>
<feature type="transmembrane region" description="Helical" evidence="1">
    <location>
        <begin position="114"/>
        <end position="137"/>
    </location>
</feature>
<evidence type="ECO:0000313" key="3">
    <source>
        <dbReference type="Proteomes" id="UP000092445"/>
    </source>
</evidence>
<dbReference type="Proteomes" id="UP000092445">
    <property type="component" value="Unassembled WGS sequence"/>
</dbReference>
<name>A0A1A9ZF40_GLOPL</name>
<evidence type="ECO:0000313" key="2">
    <source>
        <dbReference type="EnsemblMetazoa" id="GPAI012677-PA"/>
    </source>
</evidence>
<keyword evidence="3" id="KW-1185">Reference proteome</keyword>
<keyword evidence="1" id="KW-0812">Transmembrane</keyword>
<feature type="transmembrane region" description="Helical" evidence="1">
    <location>
        <begin position="143"/>
        <end position="164"/>
    </location>
</feature>
<proteinExistence type="predicted"/>
<accession>A0A1A9ZF40</accession>
<reference evidence="3" key="1">
    <citation type="submission" date="2014-03" db="EMBL/GenBank/DDBJ databases">
        <authorList>
            <person name="Aksoy S."/>
            <person name="Warren W."/>
            <person name="Wilson R.K."/>
        </authorList>
    </citation>
    <scope>NUCLEOTIDE SEQUENCE [LARGE SCALE GENOMIC DNA]</scope>
    <source>
        <strain evidence="3">IAEA</strain>
    </source>
</reference>
<protein>
    <submittedName>
        <fullName evidence="2">Uncharacterized protein</fullName>
    </submittedName>
</protein>
<evidence type="ECO:0000256" key="1">
    <source>
        <dbReference type="SAM" id="Phobius"/>
    </source>
</evidence>